<organism evidence="2 3">
    <name type="scientific">Actinomadura verrucosospora</name>
    <dbReference type="NCBI Taxonomy" id="46165"/>
    <lineage>
        <taxon>Bacteria</taxon>
        <taxon>Bacillati</taxon>
        <taxon>Actinomycetota</taxon>
        <taxon>Actinomycetes</taxon>
        <taxon>Streptosporangiales</taxon>
        <taxon>Thermomonosporaceae</taxon>
        <taxon>Actinomadura</taxon>
    </lineage>
</organism>
<keyword evidence="3" id="KW-1185">Reference proteome</keyword>
<gene>
    <name evidence="2" type="ORF">ACTIVE_0343</name>
</gene>
<reference evidence="2 3" key="1">
    <citation type="submission" date="2020-05" db="EMBL/GenBank/DDBJ databases">
        <title>Actinomadura verrucosospora NRRL-B18236 (PFL_A860) Genome sequencing and assembly.</title>
        <authorList>
            <person name="Samborskyy M."/>
        </authorList>
    </citation>
    <scope>NUCLEOTIDE SEQUENCE [LARGE SCALE GENOMIC DNA]</scope>
    <source>
        <strain evidence="2 3">NRRL:B18236</strain>
    </source>
</reference>
<evidence type="ECO:0000313" key="2">
    <source>
        <dbReference type="EMBL" id="QKG18709.1"/>
    </source>
</evidence>
<proteinExistence type="predicted"/>
<dbReference type="EMBL" id="CP053892">
    <property type="protein sequence ID" value="QKG18709.1"/>
    <property type="molecule type" value="Genomic_DNA"/>
</dbReference>
<protein>
    <submittedName>
        <fullName evidence="2">Uncharacterized protein</fullName>
    </submittedName>
</protein>
<dbReference type="AlphaFoldDB" id="A0A7D4AK90"/>
<dbReference type="Proteomes" id="UP000501240">
    <property type="component" value="Chromosome"/>
</dbReference>
<feature type="compositionally biased region" description="Low complexity" evidence="1">
    <location>
        <begin position="1"/>
        <end position="21"/>
    </location>
</feature>
<name>A0A7D4AK90_ACTVE</name>
<evidence type="ECO:0000313" key="3">
    <source>
        <dbReference type="Proteomes" id="UP000501240"/>
    </source>
</evidence>
<accession>A0A7D4AK90</accession>
<sequence>MTAKVSARAARSASSKNGASRHAATAAIRSVLSPALTRLALWACTHAEQPLIWLARSPTISCSSWEMPPALTALKIAPMPFMPSGST</sequence>
<evidence type="ECO:0000256" key="1">
    <source>
        <dbReference type="SAM" id="MobiDB-lite"/>
    </source>
</evidence>
<feature type="region of interest" description="Disordered" evidence="1">
    <location>
        <begin position="1"/>
        <end position="22"/>
    </location>
</feature>